<dbReference type="InterPro" id="IPR021307">
    <property type="entry name" value="DUF2884"/>
</dbReference>
<dbReference type="EMBL" id="LYBM01000018">
    <property type="protein sequence ID" value="ODA33185.1"/>
    <property type="molecule type" value="Genomic_DNA"/>
</dbReference>
<dbReference type="Pfam" id="PF11101">
    <property type="entry name" value="DUF2884"/>
    <property type="match status" value="1"/>
</dbReference>
<dbReference type="Proteomes" id="UP000094936">
    <property type="component" value="Unassembled WGS sequence"/>
</dbReference>
<dbReference type="STRING" id="1080227.A8L45_11225"/>
<protein>
    <recommendedName>
        <fullName evidence="4">DUF2884 domain-containing protein</fullName>
    </recommendedName>
</protein>
<feature type="signal peptide" evidence="1">
    <location>
        <begin position="1"/>
        <end position="19"/>
    </location>
</feature>
<keyword evidence="1" id="KW-0732">Signal</keyword>
<evidence type="ECO:0000256" key="1">
    <source>
        <dbReference type="SAM" id="SignalP"/>
    </source>
</evidence>
<dbReference type="RefSeq" id="WP_068902265.1">
    <property type="nucleotide sequence ID" value="NZ_JBHUIF010000019.1"/>
</dbReference>
<evidence type="ECO:0000313" key="3">
    <source>
        <dbReference type="Proteomes" id="UP000094936"/>
    </source>
</evidence>
<name>A0A1C3EIX6_9GAMM</name>
<dbReference type="AlphaFoldDB" id="A0A1C3EIX6"/>
<reference evidence="2 3" key="1">
    <citation type="submission" date="2016-05" db="EMBL/GenBank/DDBJ databases">
        <title>Genomic Taxonomy of the Vibrionaceae.</title>
        <authorList>
            <person name="Gomez-Gil B."/>
            <person name="Enciso-Ibarra J."/>
        </authorList>
    </citation>
    <scope>NUCLEOTIDE SEQUENCE [LARGE SCALE GENOMIC DNA]</scope>
    <source>
        <strain evidence="2 3">CAIM 1920</strain>
    </source>
</reference>
<gene>
    <name evidence="2" type="ORF">A8L45_11225</name>
</gene>
<keyword evidence="3" id="KW-1185">Reference proteome</keyword>
<dbReference type="OrthoDB" id="5915569at2"/>
<proteinExistence type="predicted"/>
<comment type="caution">
    <text evidence="2">The sequence shown here is derived from an EMBL/GenBank/DDBJ whole genome shotgun (WGS) entry which is preliminary data.</text>
</comment>
<accession>A0A1C3EIX6</accession>
<evidence type="ECO:0000313" key="2">
    <source>
        <dbReference type="EMBL" id="ODA33185.1"/>
    </source>
</evidence>
<sequence>MNLRILCLLGMVFPAMVSATDVSQCQPTLHSDIALKDGNIIGNSEHGEFSIAEDGALFFAVHPVKLTQAQKTSLKIYSQTVRDDLPYMGQGLMDEIQTSWLALDEVLENQLGKRSILRNELGHYHIYLQKSFYGAIYDKDKTIKVDHRRLNYAMKEMGMTLPQFITTIPRRGLMDFQRTTKTTAPEKLMRISDDIAVLQSKLRMTINDEKSRSASFIQDVCARLSVWQRQEEKIQSLIPALSSWKTVTVNW</sequence>
<evidence type="ECO:0008006" key="4">
    <source>
        <dbReference type="Google" id="ProtNLM"/>
    </source>
</evidence>
<organism evidence="2 3">
    <name type="scientific">Veronia pacifica</name>
    <dbReference type="NCBI Taxonomy" id="1080227"/>
    <lineage>
        <taxon>Bacteria</taxon>
        <taxon>Pseudomonadati</taxon>
        <taxon>Pseudomonadota</taxon>
        <taxon>Gammaproteobacteria</taxon>
        <taxon>Vibrionales</taxon>
        <taxon>Vibrionaceae</taxon>
        <taxon>Veronia</taxon>
    </lineage>
</organism>
<feature type="chain" id="PRO_5008673176" description="DUF2884 domain-containing protein" evidence="1">
    <location>
        <begin position="20"/>
        <end position="251"/>
    </location>
</feature>